<proteinExistence type="predicted"/>
<feature type="compositionally biased region" description="Low complexity" evidence="1">
    <location>
        <begin position="333"/>
        <end position="350"/>
    </location>
</feature>
<reference evidence="2" key="1">
    <citation type="submission" date="2021-06" db="EMBL/GenBank/DDBJ databases">
        <title>Comparative genomics, transcriptomics and evolutionary studies reveal genomic signatures of adaptation to plant cell wall in hemibiotrophic fungi.</title>
        <authorList>
            <consortium name="DOE Joint Genome Institute"/>
            <person name="Baroncelli R."/>
            <person name="Diaz J.F."/>
            <person name="Benocci T."/>
            <person name="Peng M."/>
            <person name="Battaglia E."/>
            <person name="Haridas S."/>
            <person name="Andreopoulos W."/>
            <person name="Labutti K."/>
            <person name="Pangilinan J."/>
            <person name="Floch G.L."/>
            <person name="Makela M.R."/>
            <person name="Henrissat B."/>
            <person name="Grigoriev I.V."/>
            <person name="Crouch J.A."/>
            <person name="De Vries R.P."/>
            <person name="Sukno S.A."/>
            <person name="Thon M.R."/>
        </authorList>
    </citation>
    <scope>NUCLEOTIDE SEQUENCE</scope>
    <source>
        <strain evidence="2">CBS 125086</strain>
    </source>
</reference>
<keyword evidence="3" id="KW-1185">Reference proteome</keyword>
<feature type="region of interest" description="Disordered" evidence="1">
    <location>
        <begin position="325"/>
        <end position="457"/>
    </location>
</feature>
<sequence>MKCCPNKQRERTPKTMFHSLPKKAKVTTGSYCFLSTKPSTEAPSTLLTKATKPMSEQMDHVKVHAVKVLPRRACYLATPACIIFTGTLTKYNIQSPNAPAALNSALPRFFTQHPSPVGSRGPPGVMAMKNMACPSLADLPVALPPIDPHAPVTHTSGQQAYNLMEGALDTCPTCKYLPYLTHLALPYPPACHFFHGPHSVTWAIVTAGCFPSWVDSPEISSQAPDRANICLGIIANAPTAKAAGKFASELLDDDALHDFRIQARGRRLKQLSSADSKRHQKQLEYLDALESLWQAGGLLEEAIHADAKGIRRLRVSDLRNLKKTFLGQADSGPQTETSTPTRPTSITPASRFNTPERARGDPSDRLPAQELTNTPVDPDFDPLDETTSQPPNHCRAFNDTTSQSPSQGREGDIPNFSDVEYEQLSFDLGGNSPEPSDNDDDMAPTRSTGGRPSPSWQTRLKEVVFAPEMDVKPEDMMSIVPSMVEADGDLASYGTSKAGRVFDFPLPLGHQLLEIQKYDKIVLLLHHGQTDGQWTCLHVVNYSAGTRNLVDACHIDCVPDGQRMDMVEGFRPSPEEAGSPDPAGESKRRFLEHWTSKVAAEDACAKATGLIPRLEKRRRRLSASQKDLTHASSAALNDVSRHKVTKLWASKVASLQEDHDDQDSDVEDMTIREATAAFVERLRAAGYNGESVEKATKDVNTAAERAKKLTCDLSAVCSSAEKVNAAMTALEKCKKQQEVLRAAITAVGLLDPEDWVGKDEIDLVVKEMAEETQEEDT</sequence>
<organism evidence="2 3">
    <name type="scientific">Colletotrichum navitas</name>
    <dbReference type="NCBI Taxonomy" id="681940"/>
    <lineage>
        <taxon>Eukaryota</taxon>
        <taxon>Fungi</taxon>
        <taxon>Dikarya</taxon>
        <taxon>Ascomycota</taxon>
        <taxon>Pezizomycotina</taxon>
        <taxon>Sordariomycetes</taxon>
        <taxon>Hypocreomycetidae</taxon>
        <taxon>Glomerellales</taxon>
        <taxon>Glomerellaceae</taxon>
        <taxon>Colletotrichum</taxon>
        <taxon>Colletotrichum graminicola species complex</taxon>
    </lineage>
</organism>
<dbReference type="GeneID" id="85447104"/>
<comment type="caution">
    <text evidence="2">The sequence shown here is derived from an EMBL/GenBank/DDBJ whole genome shotgun (WGS) entry which is preliminary data.</text>
</comment>
<gene>
    <name evidence="2" type="ORF">LY79DRAFT_664226</name>
</gene>
<evidence type="ECO:0000313" key="2">
    <source>
        <dbReference type="EMBL" id="KAK1561707.1"/>
    </source>
</evidence>
<feature type="compositionally biased region" description="Polar residues" evidence="1">
    <location>
        <begin position="398"/>
        <end position="407"/>
    </location>
</feature>
<evidence type="ECO:0000313" key="3">
    <source>
        <dbReference type="Proteomes" id="UP001230504"/>
    </source>
</evidence>
<dbReference type="Proteomes" id="UP001230504">
    <property type="component" value="Unassembled WGS sequence"/>
</dbReference>
<feature type="compositionally biased region" description="Polar residues" evidence="1">
    <location>
        <begin position="445"/>
        <end position="457"/>
    </location>
</feature>
<dbReference type="EMBL" id="JAHLJV010000246">
    <property type="protein sequence ID" value="KAK1561707.1"/>
    <property type="molecule type" value="Genomic_DNA"/>
</dbReference>
<accession>A0AAD8UWB2</accession>
<dbReference type="AlphaFoldDB" id="A0AAD8UWB2"/>
<feature type="compositionally biased region" description="Basic and acidic residues" evidence="1">
    <location>
        <begin position="354"/>
        <end position="364"/>
    </location>
</feature>
<evidence type="ECO:0000256" key="1">
    <source>
        <dbReference type="SAM" id="MobiDB-lite"/>
    </source>
</evidence>
<dbReference type="RefSeq" id="XP_060406814.1">
    <property type="nucleotide sequence ID" value="XM_060562864.1"/>
</dbReference>
<protein>
    <submittedName>
        <fullName evidence="2">Uncharacterized protein</fullName>
    </submittedName>
</protein>
<name>A0AAD8UWB2_9PEZI</name>